<dbReference type="Proteomes" id="UP000794436">
    <property type="component" value="Unassembled WGS sequence"/>
</dbReference>
<evidence type="ECO:0000259" key="3">
    <source>
        <dbReference type="PROSITE" id="PS50303"/>
    </source>
</evidence>
<accession>A0A8K1FD32</accession>
<dbReference type="PROSITE" id="PS50302">
    <property type="entry name" value="PUM"/>
    <property type="match status" value="1"/>
</dbReference>
<feature type="repeat" description="Pumilio" evidence="2">
    <location>
        <begin position="1"/>
        <end position="31"/>
    </location>
</feature>
<dbReference type="InterPro" id="IPR016024">
    <property type="entry name" value="ARM-type_fold"/>
</dbReference>
<proteinExistence type="predicted"/>
<keyword evidence="5" id="KW-1185">Reference proteome</keyword>
<feature type="domain" description="PUM-HD" evidence="3">
    <location>
        <begin position="1"/>
        <end position="57"/>
    </location>
</feature>
<dbReference type="SUPFAM" id="SSF48371">
    <property type="entry name" value="ARM repeat"/>
    <property type="match status" value="1"/>
</dbReference>
<gene>
    <name evidence="4" type="ORF">Poli38472_007155</name>
</gene>
<evidence type="ECO:0000256" key="2">
    <source>
        <dbReference type="PROSITE-ProRule" id="PRU00317"/>
    </source>
</evidence>
<keyword evidence="1" id="KW-0677">Repeat</keyword>
<protein>
    <recommendedName>
        <fullName evidence="3">PUM-HD domain-containing protein</fullName>
    </recommendedName>
</protein>
<dbReference type="AlphaFoldDB" id="A0A8K1FD32"/>
<organism evidence="4 5">
    <name type="scientific">Pythium oligandrum</name>
    <name type="common">Mycoparasitic fungus</name>
    <dbReference type="NCBI Taxonomy" id="41045"/>
    <lineage>
        <taxon>Eukaryota</taxon>
        <taxon>Sar</taxon>
        <taxon>Stramenopiles</taxon>
        <taxon>Oomycota</taxon>
        <taxon>Peronosporomycetes</taxon>
        <taxon>Pythiales</taxon>
        <taxon>Pythiaceae</taxon>
        <taxon>Pythium</taxon>
    </lineage>
</organism>
<evidence type="ECO:0000256" key="1">
    <source>
        <dbReference type="ARBA" id="ARBA00022737"/>
    </source>
</evidence>
<dbReference type="InterPro" id="IPR011989">
    <property type="entry name" value="ARM-like"/>
</dbReference>
<dbReference type="InterPro" id="IPR001313">
    <property type="entry name" value="Pumilio_RNA-bd_rpt"/>
</dbReference>
<comment type="caution">
    <text evidence="4">The sequence shown here is derived from an EMBL/GenBank/DDBJ whole genome shotgun (WGS) entry which is preliminary data.</text>
</comment>
<evidence type="ECO:0000313" key="5">
    <source>
        <dbReference type="Proteomes" id="UP000794436"/>
    </source>
</evidence>
<evidence type="ECO:0000313" key="4">
    <source>
        <dbReference type="EMBL" id="TMW59010.1"/>
    </source>
</evidence>
<dbReference type="GO" id="GO:0003723">
    <property type="term" value="F:RNA binding"/>
    <property type="evidence" value="ECO:0007669"/>
    <property type="project" value="InterPro"/>
</dbReference>
<reference evidence="4" key="1">
    <citation type="submission" date="2019-03" db="EMBL/GenBank/DDBJ databases">
        <title>Long read genome sequence of the mycoparasitic Pythium oligandrum ATCC 38472 isolated from sugarbeet rhizosphere.</title>
        <authorList>
            <person name="Gaulin E."/>
        </authorList>
    </citation>
    <scope>NUCLEOTIDE SEQUENCE</scope>
    <source>
        <strain evidence="4">ATCC 38472_TT</strain>
    </source>
</reference>
<dbReference type="InterPro" id="IPR033133">
    <property type="entry name" value="PUM-HD"/>
</dbReference>
<dbReference type="EMBL" id="SPLM01000110">
    <property type="protein sequence ID" value="TMW59010.1"/>
    <property type="molecule type" value="Genomic_DNA"/>
</dbReference>
<sequence length="129" mass="13635">MQKMLQDQFANYVVQRALCVASEDQCLALVKAIRPHLVAMKNTSGGRRITARILKRFPHMGLNLDMGFEPPSHPLMQGTLPPPHGMMFRSASMPGSSSVGGMGNGAFNGGAFATGSGLGLGLHNAPGQM</sequence>
<name>A0A8K1FD32_PYTOL</name>
<dbReference type="OrthoDB" id="668540at2759"/>
<dbReference type="Gene3D" id="1.25.10.10">
    <property type="entry name" value="Leucine-rich Repeat Variant"/>
    <property type="match status" value="1"/>
</dbReference>
<dbReference type="PROSITE" id="PS50303">
    <property type="entry name" value="PUM_HD"/>
    <property type="match status" value="1"/>
</dbReference>